<dbReference type="GO" id="GO:0001522">
    <property type="term" value="P:pseudouridine synthesis"/>
    <property type="evidence" value="ECO:0007669"/>
    <property type="project" value="InterPro"/>
</dbReference>
<dbReference type="PROSITE" id="PS01149">
    <property type="entry name" value="PSI_RSU"/>
    <property type="match status" value="1"/>
</dbReference>
<dbReference type="Gene3D" id="3.30.70.580">
    <property type="entry name" value="Pseudouridine synthase I, catalytic domain, N-terminal subdomain"/>
    <property type="match status" value="1"/>
</dbReference>
<dbReference type="InterPro" id="IPR006145">
    <property type="entry name" value="PsdUridine_synth_RsuA/RluA"/>
</dbReference>
<dbReference type="NCBIfam" id="TIGR00093">
    <property type="entry name" value="pseudouridine synthase"/>
    <property type="match status" value="1"/>
</dbReference>
<evidence type="ECO:0000313" key="5">
    <source>
        <dbReference type="EMBL" id="OGC18591.1"/>
    </source>
</evidence>
<comment type="similarity">
    <text evidence="1 3">Belongs to the pseudouridine synthase RsuA family.</text>
</comment>
<dbReference type="Pfam" id="PF00849">
    <property type="entry name" value="PseudoU_synth_2"/>
    <property type="match status" value="1"/>
</dbReference>
<dbReference type="InterPro" id="IPR018496">
    <property type="entry name" value="PsdUridine_synth_RsuA/RluB_CS"/>
</dbReference>
<reference evidence="5 6" key="1">
    <citation type="journal article" date="2016" name="Nat. Commun.">
        <title>Thousands of microbial genomes shed light on interconnected biogeochemical processes in an aquifer system.</title>
        <authorList>
            <person name="Anantharaman K."/>
            <person name="Brown C.T."/>
            <person name="Hug L.A."/>
            <person name="Sharon I."/>
            <person name="Castelle C.J."/>
            <person name="Probst A.J."/>
            <person name="Thomas B.C."/>
            <person name="Singh A."/>
            <person name="Wilkins M.J."/>
            <person name="Karaoz U."/>
            <person name="Brodie E.L."/>
            <person name="Williams K.H."/>
            <person name="Hubbard S.S."/>
            <person name="Banfield J.F."/>
        </authorList>
    </citation>
    <scope>NUCLEOTIDE SEQUENCE [LARGE SCALE GENOMIC DNA]</scope>
</reference>
<dbReference type="PANTHER" id="PTHR47683">
    <property type="entry name" value="PSEUDOURIDINE SYNTHASE FAMILY PROTEIN-RELATED"/>
    <property type="match status" value="1"/>
</dbReference>
<dbReference type="InterPro" id="IPR020094">
    <property type="entry name" value="TruA/RsuA/RluB/E/F_N"/>
</dbReference>
<proteinExistence type="inferred from homology"/>
<evidence type="ECO:0000259" key="4">
    <source>
        <dbReference type="Pfam" id="PF00849"/>
    </source>
</evidence>
<dbReference type="InterPro" id="IPR020103">
    <property type="entry name" value="PsdUridine_synth_cat_dom_sf"/>
</dbReference>
<dbReference type="GO" id="GO:0009982">
    <property type="term" value="F:pseudouridine synthase activity"/>
    <property type="evidence" value="ECO:0007669"/>
    <property type="project" value="InterPro"/>
</dbReference>
<dbReference type="InterPro" id="IPR000748">
    <property type="entry name" value="PsdUridine_synth_RsuA/RluB/E/F"/>
</dbReference>
<dbReference type="AlphaFoldDB" id="A0A1F4SDU1"/>
<evidence type="ECO:0000256" key="1">
    <source>
        <dbReference type="ARBA" id="ARBA00008348"/>
    </source>
</evidence>
<sequence length="187" mass="21276">MYIVFNKPYGVLCQFTDEMGRKTLKDYIKIPGVYPVGRLDIDSEGLLFLTNDGDVNSLLSNPRNKIYKTYLAQVEGVPTEEMLGKFRKGIMIKEEKTLPAKIKTLRNDPKLWEREKPVRFRATIPTSWIEIQICEGKNHQVKKMTAAVGLPCLRLIRIGIGPLSLGNLESGRYVIVKRPLFIGQARP</sequence>
<dbReference type="Gene3D" id="3.30.70.1560">
    <property type="entry name" value="Alpha-L RNA-binding motif"/>
    <property type="match status" value="1"/>
</dbReference>
<dbReference type="GO" id="GO:0006364">
    <property type="term" value="P:rRNA processing"/>
    <property type="evidence" value="ECO:0007669"/>
    <property type="project" value="UniProtKB-ARBA"/>
</dbReference>
<organism evidence="5 6">
    <name type="scientific">candidate division WOR-1 bacterium RIFOXYB2_FULL_37_13</name>
    <dbReference type="NCBI Taxonomy" id="1802579"/>
    <lineage>
        <taxon>Bacteria</taxon>
        <taxon>Bacillati</taxon>
        <taxon>Saganbacteria</taxon>
    </lineage>
</organism>
<evidence type="ECO:0000256" key="2">
    <source>
        <dbReference type="ARBA" id="ARBA00023235"/>
    </source>
</evidence>
<dbReference type="InterPro" id="IPR050343">
    <property type="entry name" value="RsuA_PseudoU_synthase"/>
</dbReference>
<dbReference type="PANTHER" id="PTHR47683:SF2">
    <property type="entry name" value="RNA-BINDING S4 DOMAIN-CONTAINING PROTEIN"/>
    <property type="match status" value="1"/>
</dbReference>
<dbReference type="GO" id="GO:0140098">
    <property type="term" value="F:catalytic activity, acting on RNA"/>
    <property type="evidence" value="ECO:0007669"/>
    <property type="project" value="UniProtKB-ARBA"/>
</dbReference>
<dbReference type="SUPFAM" id="SSF55120">
    <property type="entry name" value="Pseudouridine synthase"/>
    <property type="match status" value="1"/>
</dbReference>
<comment type="caution">
    <text evidence="5">The sequence shown here is derived from an EMBL/GenBank/DDBJ whole genome shotgun (WGS) entry which is preliminary data.</text>
</comment>
<dbReference type="STRING" id="1802579.A2310_02110"/>
<dbReference type="Proteomes" id="UP000178417">
    <property type="component" value="Unassembled WGS sequence"/>
</dbReference>
<feature type="domain" description="Pseudouridine synthase RsuA/RluA-like" evidence="4">
    <location>
        <begin position="2"/>
        <end position="147"/>
    </location>
</feature>
<dbReference type="EC" id="5.4.99.-" evidence="3"/>
<dbReference type="GO" id="GO:0003723">
    <property type="term" value="F:RNA binding"/>
    <property type="evidence" value="ECO:0007669"/>
    <property type="project" value="InterPro"/>
</dbReference>
<evidence type="ECO:0000313" key="6">
    <source>
        <dbReference type="Proteomes" id="UP000178417"/>
    </source>
</evidence>
<protein>
    <recommendedName>
        <fullName evidence="3">Pseudouridine synthase</fullName>
        <ecNumber evidence="3">5.4.99.-</ecNumber>
    </recommendedName>
</protein>
<name>A0A1F4SDU1_UNCSA</name>
<dbReference type="InterPro" id="IPR042092">
    <property type="entry name" value="PsdUridine_s_RsuA/RluB/E/F_cat"/>
</dbReference>
<keyword evidence="2 3" id="KW-0413">Isomerase</keyword>
<accession>A0A1F4SDU1</accession>
<gene>
    <name evidence="5" type="ORF">A2310_02110</name>
</gene>
<dbReference type="EMBL" id="MEUB01000071">
    <property type="protein sequence ID" value="OGC18591.1"/>
    <property type="molecule type" value="Genomic_DNA"/>
</dbReference>
<evidence type="ECO:0000256" key="3">
    <source>
        <dbReference type="RuleBase" id="RU003887"/>
    </source>
</evidence>